<evidence type="ECO:0008006" key="4">
    <source>
        <dbReference type="Google" id="ProtNLM"/>
    </source>
</evidence>
<organism evidence="2 3">
    <name type="scientific">Nephila pilipes</name>
    <name type="common">Giant wood spider</name>
    <name type="synonym">Nephila maculata</name>
    <dbReference type="NCBI Taxonomy" id="299642"/>
    <lineage>
        <taxon>Eukaryota</taxon>
        <taxon>Metazoa</taxon>
        <taxon>Ecdysozoa</taxon>
        <taxon>Arthropoda</taxon>
        <taxon>Chelicerata</taxon>
        <taxon>Arachnida</taxon>
        <taxon>Araneae</taxon>
        <taxon>Araneomorphae</taxon>
        <taxon>Entelegynae</taxon>
        <taxon>Araneoidea</taxon>
        <taxon>Nephilidae</taxon>
        <taxon>Nephila</taxon>
    </lineage>
</organism>
<accession>A0A8X6N1H3</accession>
<dbReference type="EMBL" id="BMAW01052957">
    <property type="protein sequence ID" value="GFS88334.1"/>
    <property type="molecule type" value="Genomic_DNA"/>
</dbReference>
<evidence type="ECO:0000256" key="1">
    <source>
        <dbReference type="SAM" id="SignalP"/>
    </source>
</evidence>
<feature type="chain" id="PRO_5036474370" description="Secreted protein" evidence="1">
    <location>
        <begin position="22"/>
        <end position="89"/>
    </location>
</feature>
<dbReference type="Proteomes" id="UP000887013">
    <property type="component" value="Unassembled WGS sequence"/>
</dbReference>
<sequence>MRLSVTLRMSLLLIGMPLASRFLFQGHRYPFRLKIMFTVKNCRNSRLHNKSLPRTLGRPNPHFKAKVMDWDYEDERDETGKIAYCFSET</sequence>
<feature type="signal peptide" evidence="1">
    <location>
        <begin position="1"/>
        <end position="21"/>
    </location>
</feature>
<keyword evidence="1" id="KW-0732">Signal</keyword>
<protein>
    <recommendedName>
        <fullName evidence="4">Secreted protein</fullName>
    </recommendedName>
</protein>
<comment type="caution">
    <text evidence="2">The sequence shown here is derived from an EMBL/GenBank/DDBJ whole genome shotgun (WGS) entry which is preliminary data.</text>
</comment>
<keyword evidence="3" id="KW-1185">Reference proteome</keyword>
<proteinExistence type="predicted"/>
<name>A0A8X6N1H3_NEPPI</name>
<gene>
    <name evidence="2" type="ORF">NPIL_89481</name>
</gene>
<reference evidence="2" key="1">
    <citation type="submission" date="2020-08" db="EMBL/GenBank/DDBJ databases">
        <title>Multicomponent nature underlies the extraordinary mechanical properties of spider dragline silk.</title>
        <authorList>
            <person name="Kono N."/>
            <person name="Nakamura H."/>
            <person name="Mori M."/>
            <person name="Yoshida Y."/>
            <person name="Ohtoshi R."/>
            <person name="Malay A.D."/>
            <person name="Moran D.A.P."/>
            <person name="Tomita M."/>
            <person name="Numata K."/>
            <person name="Arakawa K."/>
        </authorList>
    </citation>
    <scope>NUCLEOTIDE SEQUENCE</scope>
</reference>
<dbReference type="AlphaFoldDB" id="A0A8X6N1H3"/>
<evidence type="ECO:0000313" key="3">
    <source>
        <dbReference type="Proteomes" id="UP000887013"/>
    </source>
</evidence>
<evidence type="ECO:0000313" key="2">
    <source>
        <dbReference type="EMBL" id="GFS88334.1"/>
    </source>
</evidence>